<accession>A0AAV7RYI5</accession>
<dbReference type="Pfam" id="PF19339">
    <property type="entry name" value="ANGEL2_N"/>
    <property type="match status" value="1"/>
</dbReference>
<dbReference type="GO" id="GO:0003730">
    <property type="term" value="F:mRNA 3'-UTR binding"/>
    <property type="evidence" value="ECO:0007669"/>
    <property type="project" value="TreeGrafter"/>
</dbReference>
<comment type="caution">
    <text evidence="4">The sequence shown here is derived from an EMBL/GenBank/DDBJ whole genome shotgun (WGS) entry which is preliminary data.</text>
</comment>
<name>A0AAV7RYI5_PLEWA</name>
<feature type="domain" description="Endonuclease/exonuclease/phosphatase" evidence="2">
    <location>
        <begin position="239"/>
        <end position="565"/>
    </location>
</feature>
<gene>
    <name evidence="4" type="ORF">NDU88_010193</name>
</gene>
<dbReference type="PANTHER" id="PTHR12121:SF27">
    <property type="entry name" value="PROTEIN ANGEL HOMOLOG 2"/>
    <property type="match status" value="1"/>
</dbReference>
<reference evidence="4" key="1">
    <citation type="journal article" date="2022" name="bioRxiv">
        <title>Sequencing and chromosome-scale assembly of the giantPleurodeles waltlgenome.</title>
        <authorList>
            <person name="Brown T."/>
            <person name="Elewa A."/>
            <person name="Iarovenko S."/>
            <person name="Subramanian E."/>
            <person name="Araus A.J."/>
            <person name="Petzold A."/>
            <person name="Susuki M."/>
            <person name="Suzuki K.-i.T."/>
            <person name="Hayashi T."/>
            <person name="Toyoda A."/>
            <person name="Oliveira C."/>
            <person name="Osipova E."/>
            <person name="Leigh N.D."/>
            <person name="Simon A."/>
            <person name="Yun M.H."/>
        </authorList>
    </citation>
    <scope>NUCLEOTIDE SEQUENCE</scope>
    <source>
        <strain evidence="4">20211129_DDA</strain>
        <tissue evidence="4">Liver</tissue>
    </source>
</reference>
<feature type="domain" description="Protein angel homolog 2 N-terminal" evidence="3">
    <location>
        <begin position="116"/>
        <end position="225"/>
    </location>
</feature>
<dbReference type="InterPro" id="IPR045816">
    <property type="entry name" value="ANGEL2_N"/>
</dbReference>
<dbReference type="GO" id="GO:0070935">
    <property type="term" value="P:3'-UTR-mediated mRNA stabilization"/>
    <property type="evidence" value="ECO:0007669"/>
    <property type="project" value="TreeGrafter"/>
</dbReference>
<evidence type="ECO:0000313" key="5">
    <source>
        <dbReference type="Proteomes" id="UP001066276"/>
    </source>
</evidence>
<feature type="region of interest" description="Disordered" evidence="1">
    <location>
        <begin position="34"/>
        <end position="54"/>
    </location>
</feature>
<dbReference type="Pfam" id="PF03372">
    <property type="entry name" value="Exo_endo_phos"/>
    <property type="match status" value="1"/>
</dbReference>
<feature type="region of interest" description="Disordered" evidence="1">
    <location>
        <begin position="478"/>
        <end position="519"/>
    </location>
</feature>
<feature type="region of interest" description="Disordered" evidence="1">
    <location>
        <begin position="127"/>
        <end position="192"/>
    </location>
</feature>
<dbReference type="InterPro" id="IPR005135">
    <property type="entry name" value="Endo/exonuclease/phosphatase"/>
</dbReference>
<dbReference type="PANTHER" id="PTHR12121">
    <property type="entry name" value="CARBON CATABOLITE REPRESSOR PROTEIN 4"/>
    <property type="match status" value="1"/>
</dbReference>
<feature type="compositionally biased region" description="Basic and acidic residues" evidence="1">
    <location>
        <begin position="143"/>
        <end position="153"/>
    </location>
</feature>
<evidence type="ECO:0000256" key="1">
    <source>
        <dbReference type="SAM" id="MobiDB-lite"/>
    </source>
</evidence>
<dbReference type="SUPFAM" id="SSF56219">
    <property type="entry name" value="DNase I-like"/>
    <property type="match status" value="1"/>
</dbReference>
<dbReference type="GO" id="GO:0000175">
    <property type="term" value="F:3'-5'-RNA exonuclease activity"/>
    <property type="evidence" value="ECO:0007669"/>
    <property type="project" value="TreeGrafter"/>
</dbReference>
<keyword evidence="5" id="KW-1185">Reference proteome</keyword>
<evidence type="ECO:0008006" key="6">
    <source>
        <dbReference type="Google" id="ProtNLM"/>
    </source>
</evidence>
<evidence type="ECO:0000259" key="2">
    <source>
        <dbReference type="Pfam" id="PF03372"/>
    </source>
</evidence>
<evidence type="ECO:0000313" key="4">
    <source>
        <dbReference type="EMBL" id="KAJ1157482.1"/>
    </source>
</evidence>
<dbReference type="AlphaFoldDB" id="A0AAV7RYI5"/>
<protein>
    <recommendedName>
        <fullName evidence="6">Protein angel homolog 2</fullName>
    </recommendedName>
</protein>
<dbReference type="Proteomes" id="UP001066276">
    <property type="component" value="Chromosome 5"/>
</dbReference>
<proteinExistence type="predicted"/>
<dbReference type="Gene3D" id="3.60.10.10">
    <property type="entry name" value="Endonuclease/exonuclease/phosphatase"/>
    <property type="match status" value="1"/>
</dbReference>
<dbReference type="InterPro" id="IPR036691">
    <property type="entry name" value="Endo/exonu/phosph_ase_sf"/>
</dbReference>
<dbReference type="InterPro" id="IPR050410">
    <property type="entry name" value="CCR4/nocturin_mRNA_transcr"/>
</dbReference>
<feature type="compositionally biased region" description="Basic and acidic residues" evidence="1">
    <location>
        <begin position="37"/>
        <end position="46"/>
    </location>
</feature>
<sequence length="623" mass="69891">MRTIWYEAEDDPVTWICVVRQLWTGIMSQGQDEVLSESEKRTRNADRSQGLGHNRTNGGQSVKCALGLCWVAAGCWTVRCWRSLHATSSFTKCGQELDSPLGVSSDILLELELFCLSMNSWLNLSHSNMDPQGEEPQYKRRKFTDEESPKGNDSKSSSPNREDSGMPSPLETSNSQAPGESEEANLVQEGDRARSRAGIVQRHWEDFCHHYKDSTNNLGNKYLHQEQAADTEKFDFSVMSYNILSQDLLEDNSHLYRHCRQPVLFWSYRLPNLLREFREFNADVLCLQEVQEDHYLAQIKPSLEALGYHCEYKMRTGSKPDGCAICFKTSKFALVSSNPVEFFRSDIPLLDRDNVGLVLLLQPNLEPNTPVICVANTHLLYNPRRGDIKLTQLAILLAEIAGVALQADGEFCPIVLCGDFNSVPGSPLHSFIKEGRLNYEGLTIGKVSGQEISPRGQRTLPVPIWPESLGISDSCVYEQPQKQKSESPGEEDLVEKTTEKAEETTENSEEKLSNVDSTQIPKSSLQHGFSLSSVYSHFIPETGIPEVTTCHSRTAVTVDYIFYSAANNDISLPPGTTVQRRGLKLLGRLSLLTEHDLWTVNGLPNETISSDHLSLVARFRLEL</sequence>
<feature type="compositionally biased region" description="Basic and acidic residues" evidence="1">
    <location>
        <begin position="494"/>
        <end position="513"/>
    </location>
</feature>
<evidence type="ECO:0000259" key="3">
    <source>
        <dbReference type="Pfam" id="PF19339"/>
    </source>
</evidence>
<dbReference type="EMBL" id="JANPWB010000009">
    <property type="protein sequence ID" value="KAJ1157482.1"/>
    <property type="molecule type" value="Genomic_DNA"/>
</dbReference>
<organism evidence="4 5">
    <name type="scientific">Pleurodeles waltl</name>
    <name type="common">Iberian ribbed newt</name>
    <dbReference type="NCBI Taxonomy" id="8319"/>
    <lineage>
        <taxon>Eukaryota</taxon>
        <taxon>Metazoa</taxon>
        <taxon>Chordata</taxon>
        <taxon>Craniata</taxon>
        <taxon>Vertebrata</taxon>
        <taxon>Euteleostomi</taxon>
        <taxon>Amphibia</taxon>
        <taxon>Batrachia</taxon>
        <taxon>Caudata</taxon>
        <taxon>Salamandroidea</taxon>
        <taxon>Salamandridae</taxon>
        <taxon>Pleurodelinae</taxon>
        <taxon>Pleurodeles</taxon>
    </lineage>
</organism>